<evidence type="ECO:0000256" key="1">
    <source>
        <dbReference type="SAM" id="MobiDB-lite"/>
    </source>
</evidence>
<dbReference type="RefSeq" id="XP_033386975.1">
    <property type="nucleotide sequence ID" value="XM_033520693.1"/>
</dbReference>
<feature type="region of interest" description="Disordered" evidence="1">
    <location>
        <begin position="93"/>
        <end position="146"/>
    </location>
</feature>
<organism evidence="3 4">
    <name type="scientific">Aaosphaeria arxii CBS 175.79</name>
    <dbReference type="NCBI Taxonomy" id="1450172"/>
    <lineage>
        <taxon>Eukaryota</taxon>
        <taxon>Fungi</taxon>
        <taxon>Dikarya</taxon>
        <taxon>Ascomycota</taxon>
        <taxon>Pezizomycotina</taxon>
        <taxon>Dothideomycetes</taxon>
        <taxon>Pleosporomycetidae</taxon>
        <taxon>Pleosporales</taxon>
        <taxon>Pleosporales incertae sedis</taxon>
        <taxon>Aaosphaeria</taxon>
    </lineage>
</organism>
<evidence type="ECO:0000313" key="4">
    <source>
        <dbReference type="Proteomes" id="UP000799778"/>
    </source>
</evidence>
<proteinExistence type="predicted"/>
<dbReference type="GeneID" id="54278090"/>
<dbReference type="EMBL" id="ML978067">
    <property type="protein sequence ID" value="KAF2018636.1"/>
    <property type="molecule type" value="Genomic_DNA"/>
</dbReference>
<keyword evidence="4" id="KW-1185">Reference proteome</keyword>
<gene>
    <name evidence="3" type="ORF">BU24DRAFT_101199</name>
</gene>
<dbReference type="AlphaFoldDB" id="A0A6A5Y089"/>
<dbReference type="Proteomes" id="UP000799778">
    <property type="component" value="Unassembled WGS sequence"/>
</dbReference>
<evidence type="ECO:0000256" key="2">
    <source>
        <dbReference type="SAM" id="SignalP"/>
    </source>
</evidence>
<feature type="chain" id="PRO_5025645575" evidence="2">
    <location>
        <begin position="19"/>
        <end position="168"/>
    </location>
</feature>
<sequence length="168" mass="15854">MHLKSLTVGIALTGGAVAQLSFPTDPVGVSVFSVLRTAIPPEVQVSAFQNPSSFGAEVASSISAGNPPAWYTGLPADVKSALPSLYPAAAVTTPSATPTSAASSSQASSASSESESASSSAATTSSPSSSSAASAAPSSSSTGGAAAPTAVVGAGLAGLMGVVGLLAL</sequence>
<accession>A0A6A5Y089</accession>
<name>A0A6A5Y089_9PLEO</name>
<protein>
    <submittedName>
        <fullName evidence="3">Uncharacterized protein</fullName>
    </submittedName>
</protein>
<dbReference type="OrthoDB" id="5419608at2759"/>
<feature type="signal peptide" evidence="2">
    <location>
        <begin position="1"/>
        <end position="18"/>
    </location>
</feature>
<keyword evidence="2" id="KW-0732">Signal</keyword>
<reference evidence="3" key="1">
    <citation type="journal article" date="2020" name="Stud. Mycol.">
        <title>101 Dothideomycetes genomes: a test case for predicting lifestyles and emergence of pathogens.</title>
        <authorList>
            <person name="Haridas S."/>
            <person name="Albert R."/>
            <person name="Binder M."/>
            <person name="Bloem J."/>
            <person name="Labutti K."/>
            <person name="Salamov A."/>
            <person name="Andreopoulos B."/>
            <person name="Baker S."/>
            <person name="Barry K."/>
            <person name="Bills G."/>
            <person name="Bluhm B."/>
            <person name="Cannon C."/>
            <person name="Castanera R."/>
            <person name="Culley D."/>
            <person name="Daum C."/>
            <person name="Ezra D."/>
            <person name="Gonzalez J."/>
            <person name="Henrissat B."/>
            <person name="Kuo A."/>
            <person name="Liang C."/>
            <person name="Lipzen A."/>
            <person name="Lutzoni F."/>
            <person name="Magnuson J."/>
            <person name="Mondo S."/>
            <person name="Nolan M."/>
            <person name="Ohm R."/>
            <person name="Pangilinan J."/>
            <person name="Park H.-J."/>
            <person name="Ramirez L."/>
            <person name="Alfaro M."/>
            <person name="Sun H."/>
            <person name="Tritt A."/>
            <person name="Yoshinaga Y."/>
            <person name="Zwiers L.-H."/>
            <person name="Turgeon B."/>
            <person name="Goodwin S."/>
            <person name="Spatafora J."/>
            <person name="Crous P."/>
            <person name="Grigoriev I."/>
        </authorList>
    </citation>
    <scope>NUCLEOTIDE SEQUENCE</scope>
    <source>
        <strain evidence="3">CBS 175.79</strain>
    </source>
</reference>
<evidence type="ECO:0000313" key="3">
    <source>
        <dbReference type="EMBL" id="KAF2018636.1"/>
    </source>
</evidence>